<organism evidence="1 2">
    <name type="scientific">Flaviaesturariibacter amylovorans</name>
    <dbReference type="NCBI Taxonomy" id="1084520"/>
    <lineage>
        <taxon>Bacteria</taxon>
        <taxon>Pseudomonadati</taxon>
        <taxon>Bacteroidota</taxon>
        <taxon>Chitinophagia</taxon>
        <taxon>Chitinophagales</taxon>
        <taxon>Chitinophagaceae</taxon>
        <taxon>Flaviaestuariibacter</taxon>
    </lineage>
</organism>
<accession>A0ABP8HEJ5</accession>
<dbReference type="InterPro" id="IPR043519">
    <property type="entry name" value="NT_sf"/>
</dbReference>
<reference evidence="2" key="1">
    <citation type="journal article" date="2019" name="Int. J. Syst. Evol. Microbiol.">
        <title>The Global Catalogue of Microorganisms (GCM) 10K type strain sequencing project: providing services to taxonomists for standard genome sequencing and annotation.</title>
        <authorList>
            <consortium name="The Broad Institute Genomics Platform"/>
            <consortium name="The Broad Institute Genome Sequencing Center for Infectious Disease"/>
            <person name="Wu L."/>
            <person name="Ma J."/>
        </authorList>
    </citation>
    <scope>NUCLEOTIDE SEQUENCE [LARGE SCALE GENOMIC DNA]</scope>
    <source>
        <strain evidence="2">JCM 17919</strain>
    </source>
</reference>
<evidence type="ECO:0000313" key="1">
    <source>
        <dbReference type="EMBL" id="GAA4338279.1"/>
    </source>
</evidence>
<comment type="caution">
    <text evidence="1">The sequence shown here is derived from an EMBL/GenBank/DDBJ whole genome shotgun (WGS) entry which is preliminary data.</text>
</comment>
<dbReference type="SUPFAM" id="SSF81301">
    <property type="entry name" value="Nucleotidyltransferase"/>
    <property type="match status" value="1"/>
</dbReference>
<name>A0ABP8HEJ5_9BACT</name>
<keyword evidence="2" id="KW-1185">Reference proteome</keyword>
<gene>
    <name evidence="1" type="ORF">GCM10023184_34620</name>
</gene>
<sequence>MIALSPHTDILATLTYFDLFHYPLTAVELRLFSHHTHTPAAIGAALRELLAAKQVYCFDELYTLHNDPSLAPRRRAGNAKARALLHTAGKVARLVSCFPFVRGVAVSGSLSKNWADERSDIDLFIITAPNRLWLARTLLHGLKKLSYLAGRQHHFCMNYFVDECALEIREKNLYTATEIVTLLPLRGIGAFDAFFRQNAWTRNYLPNFSMRVSYLEETRRHPLRRAVECSLNNAAGNALDSLLWRITARRWSRKTERGRRNSRGIVMSMAAGKHFAKPDPAQFQNKLMARYEAGVFGIYTAQPQSLRPVC</sequence>
<proteinExistence type="predicted"/>
<evidence type="ECO:0000313" key="2">
    <source>
        <dbReference type="Proteomes" id="UP001501725"/>
    </source>
</evidence>
<evidence type="ECO:0008006" key="3">
    <source>
        <dbReference type="Google" id="ProtNLM"/>
    </source>
</evidence>
<dbReference type="Proteomes" id="UP001501725">
    <property type="component" value="Unassembled WGS sequence"/>
</dbReference>
<protein>
    <recommendedName>
        <fullName evidence="3">Polymerase nucleotidyl transferase domain-containing protein</fullName>
    </recommendedName>
</protein>
<dbReference type="EMBL" id="BAABGY010000011">
    <property type="protein sequence ID" value="GAA4338279.1"/>
    <property type="molecule type" value="Genomic_DNA"/>
</dbReference>